<dbReference type="CDD" id="cd02541">
    <property type="entry name" value="UGPase_prokaryotic"/>
    <property type="match status" value="1"/>
</dbReference>
<evidence type="ECO:0000313" key="11">
    <source>
        <dbReference type="EMBL" id="MBL6762163.1"/>
    </source>
</evidence>
<dbReference type="PANTHER" id="PTHR43197:SF1">
    <property type="entry name" value="UTP--GLUCOSE-1-PHOSPHATE URIDYLYLTRANSFERASE"/>
    <property type="match status" value="1"/>
</dbReference>
<evidence type="ECO:0000259" key="10">
    <source>
        <dbReference type="Pfam" id="PF00483"/>
    </source>
</evidence>
<name>A0A937L722_9PROT</name>
<evidence type="ECO:0000256" key="5">
    <source>
        <dbReference type="ARBA" id="ARBA00022695"/>
    </source>
</evidence>
<evidence type="ECO:0000256" key="3">
    <source>
        <dbReference type="ARBA" id="ARBA00019048"/>
    </source>
</evidence>
<dbReference type="EC" id="2.7.7.9" evidence="2"/>
<protein>
    <recommendedName>
        <fullName evidence="3">UTP--glucose-1-phosphate uridylyltransferase</fullName>
        <ecNumber evidence="2">2.7.7.9</ecNumber>
    </recommendedName>
    <alternativeName>
        <fullName evidence="6">Alpha-D-glucosyl-1-phosphate uridylyltransferase</fullName>
    </alternativeName>
    <alternativeName>
        <fullName evidence="7">UDP-glucose pyrophosphorylase</fullName>
    </alternativeName>
    <alternativeName>
        <fullName evidence="8">Uridine diphosphoglucose pyrophosphorylase</fullName>
    </alternativeName>
</protein>
<comment type="similarity">
    <text evidence="1">Belongs to the UDPGP type 2 family.</text>
</comment>
<dbReference type="InterPro" id="IPR029044">
    <property type="entry name" value="Nucleotide-diphossugar_trans"/>
</dbReference>
<dbReference type="Gene3D" id="3.90.550.10">
    <property type="entry name" value="Spore Coat Polysaccharide Biosynthesis Protein SpsA, Chain A"/>
    <property type="match status" value="1"/>
</dbReference>
<dbReference type="Proteomes" id="UP000785783">
    <property type="component" value="Unassembled WGS sequence"/>
</dbReference>
<feature type="domain" description="Nucleotidyl transferase" evidence="10">
    <location>
        <begin position="13"/>
        <end position="268"/>
    </location>
</feature>
<dbReference type="InterPro" id="IPR005771">
    <property type="entry name" value="GalU_uridylyltTrfase_bac/arc"/>
</dbReference>
<proteinExistence type="inferred from homology"/>
<reference evidence="11" key="1">
    <citation type="submission" date="2020-10" db="EMBL/GenBank/DDBJ databases">
        <title>Microbiome of the Black Sea water column analyzed by genome centric metagenomics.</title>
        <authorList>
            <person name="Cabello-Yeves P.J."/>
            <person name="Callieri C."/>
            <person name="Picazo A."/>
            <person name="Mehrshad M."/>
            <person name="Haro-Moreno J.M."/>
            <person name="Roda-Garcia J."/>
            <person name="Dzembekova N."/>
            <person name="Slabakova V."/>
            <person name="Slabakova N."/>
            <person name="Moncheva S."/>
            <person name="Rodriguez-Valera F."/>
        </authorList>
    </citation>
    <scope>NUCLEOTIDE SEQUENCE</scope>
    <source>
        <strain evidence="11">BS307-5m-G5</strain>
    </source>
</reference>
<evidence type="ECO:0000256" key="6">
    <source>
        <dbReference type="ARBA" id="ARBA00031455"/>
    </source>
</evidence>
<dbReference type="EMBL" id="JADHOK010000079">
    <property type="protein sequence ID" value="MBL6762163.1"/>
    <property type="molecule type" value="Genomic_DNA"/>
</dbReference>
<organism evidence="11 12">
    <name type="scientific">PS1 clade bacterium</name>
    <dbReference type="NCBI Taxonomy" id="2175152"/>
    <lineage>
        <taxon>Bacteria</taxon>
        <taxon>Pseudomonadati</taxon>
        <taxon>Pseudomonadota</taxon>
        <taxon>Alphaproteobacteria</taxon>
        <taxon>PS1 clade</taxon>
    </lineage>
</organism>
<dbReference type="InterPro" id="IPR005835">
    <property type="entry name" value="NTP_transferase_dom"/>
</dbReference>
<dbReference type="AlphaFoldDB" id="A0A937L722"/>
<keyword evidence="4" id="KW-0808">Transferase</keyword>
<dbReference type="Pfam" id="PF00483">
    <property type="entry name" value="NTP_transferase"/>
    <property type="match status" value="1"/>
</dbReference>
<dbReference type="SUPFAM" id="SSF53448">
    <property type="entry name" value="Nucleotide-diphospho-sugar transferases"/>
    <property type="match status" value="1"/>
</dbReference>
<dbReference type="GO" id="GO:0006011">
    <property type="term" value="P:UDP-alpha-D-glucose metabolic process"/>
    <property type="evidence" value="ECO:0007669"/>
    <property type="project" value="InterPro"/>
</dbReference>
<dbReference type="GO" id="GO:0003983">
    <property type="term" value="F:UTP:glucose-1-phosphate uridylyltransferase activity"/>
    <property type="evidence" value="ECO:0007669"/>
    <property type="project" value="UniProtKB-EC"/>
</dbReference>
<comment type="catalytic activity">
    <reaction evidence="9">
        <text>alpha-D-glucose 1-phosphate + UTP + H(+) = UDP-alpha-D-glucose + diphosphate</text>
        <dbReference type="Rhea" id="RHEA:19889"/>
        <dbReference type="ChEBI" id="CHEBI:15378"/>
        <dbReference type="ChEBI" id="CHEBI:33019"/>
        <dbReference type="ChEBI" id="CHEBI:46398"/>
        <dbReference type="ChEBI" id="CHEBI:58601"/>
        <dbReference type="ChEBI" id="CHEBI:58885"/>
        <dbReference type="EC" id="2.7.7.9"/>
    </reaction>
</comment>
<evidence type="ECO:0000256" key="4">
    <source>
        <dbReference type="ARBA" id="ARBA00022679"/>
    </source>
</evidence>
<evidence type="ECO:0000256" key="1">
    <source>
        <dbReference type="ARBA" id="ARBA00006890"/>
    </source>
</evidence>
<keyword evidence="5 11" id="KW-0548">Nucleotidyltransferase</keyword>
<gene>
    <name evidence="11" type="ORF">ISQ19_05650</name>
</gene>
<comment type="caution">
    <text evidence="11">The sequence shown here is derived from an EMBL/GenBank/DDBJ whole genome shotgun (WGS) entry which is preliminary data.</text>
</comment>
<evidence type="ECO:0000313" key="12">
    <source>
        <dbReference type="Proteomes" id="UP000785783"/>
    </source>
</evidence>
<evidence type="ECO:0000256" key="7">
    <source>
        <dbReference type="ARBA" id="ARBA00031959"/>
    </source>
</evidence>
<evidence type="ECO:0000256" key="8">
    <source>
        <dbReference type="ARBA" id="ARBA00032341"/>
    </source>
</evidence>
<sequence length="288" mass="30817">MSHKIETVVFPVAGMGTRFLPATKAVPKEMLPVVDKPLIQWAVEEAAAAGCTRFVFVTSPEKGAFMNHFGDAPHYRETLQARGKTAELELLQAGLPANAEIIETFQDDPLGLGHAIWCAREATGDKPFAVILPDDMVQHTTGCLAQMTAQYAATGGNLVAVENVPADQTHRYGVLDPGVETGALVEVKGLVEKPAPENAPSTLAIIGRYILAPEIMDTLSAFKKGAGGEIQITDAMAELIGTVPMNGFRFEGTRYDCGNRDGFLEANLAFSLIEGGAALKQRLRPLLD</sequence>
<evidence type="ECO:0000256" key="9">
    <source>
        <dbReference type="ARBA" id="ARBA00048128"/>
    </source>
</evidence>
<accession>A0A937L722</accession>
<evidence type="ECO:0000256" key="2">
    <source>
        <dbReference type="ARBA" id="ARBA00012415"/>
    </source>
</evidence>
<dbReference type="PANTHER" id="PTHR43197">
    <property type="entry name" value="UTP--GLUCOSE-1-PHOSPHATE URIDYLYLTRANSFERASE"/>
    <property type="match status" value="1"/>
</dbReference>